<proteinExistence type="predicted"/>
<comment type="caution">
    <text evidence="1">The sequence shown here is derived from an EMBL/GenBank/DDBJ whole genome shotgun (WGS) entry which is preliminary data.</text>
</comment>
<name>A0AAV9W9U4_9PEZI</name>
<dbReference type="Proteomes" id="UP001370758">
    <property type="component" value="Unassembled WGS sequence"/>
</dbReference>
<organism evidence="1 2">
    <name type="scientific">Arthrobotrys musiformis</name>
    <dbReference type="NCBI Taxonomy" id="47236"/>
    <lineage>
        <taxon>Eukaryota</taxon>
        <taxon>Fungi</taxon>
        <taxon>Dikarya</taxon>
        <taxon>Ascomycota</taxon>
        <taxon>Pezizomycotina</taxon>
        <taxon>Orbiliomycetes</taxon>
        <taxon>Orbiliales</taxon>
        <taxon>Orbiliaceae</taxon>
        <taxon>Arthrobotrys</taxon>
    </lineage>
</organism>
<keyword evidence="2" id="KW-1185">Reference proteome</keyword>
<evidence type="ECO:0000313" key="2">
    <source>
        <dbReference type="Proteomes" id="UP001370758"/>
    </source>
</evidence>
<gene>
    <name evidence="1" type="ORF">TWF481_008832</name>
</gene>
<reference evidence="1 2" key="1">
    <citation type="submission" date="2023-08" db="EMBL/GenBank/DDBJ databases">
        <authorList>
            <person name="Palmer J.M."/>
        </authorList>
    </citation>
    <scope>NUCLEOTIDE SEQUENCE [LARGE SCALE GENOMIC DNA]</scope>
    <source>
        <strain evidence="1 2">TWF481</strain>
    </source>
</reference>
<evidence type="ECO:0000313" key="1">
    <source>
        <dbReference type="EMBL" id="KAK6503826.1"/>
    </source>
</evidence>
<accession>A0AAV9W9U4</accession>
<protein>
    <submittedName>
        <fullName evidence="1">Uncharacterized protein</fullName>
    </submittedName>
</protein>
<dbReference type="AlphaFoldDB" id="A0AAV9W9U4"/>
<dbReference type="EMBL" id="JAVHJL010000005">
    <property type="protein sequence ID" value="KAK6503826.1"/>
    <property type="molecule type" value="Genomic_DNA"/>
</dbReference>
<sequence length="186" mass="20549">MGVVHIITSPLQTDSVGDISSWASTGSYTDDAVTALSVSVSSLLEATDISSMRLEVSYQQSDIRSTSFPDSYEPSVYQAEDVICVQSIASTCNTLTAMTEIEPENQTAELLIDVSATPWHPMERYIDGNWDSDPWSTSNLRVRQGGEDETGSYVDTGWDRWVAICLSDIDKEALEDHVENSTIYYL</sequence>